<organism evidence="2 3">
    <name type="scientific">Stieleria magnilauensis</name>
    <dbReference type="NCBI Taxonomy" id="2527963"/>
    <lineage>
        <taxon>Bacteria</taxon>
        <taxon>Pseudomonadati</taxon>
        <taxon>Planctomycetota</taxon>
        <taxon>Planctomycetia</taxon>
        <taxon>Pirellulales</taxon>
        <taxon>Pirellulaceae</taxon>
        <taxon>Stieleria</taxon>
    </lineage>
</organism>
<accession>A0ABX5XV99</accession>
<protein>
    <submittedName>
        <fullName evidence="2">Uncharacterized protein</fullName>
    </submittedName>
</protein>
<evidence type="ECO:0000256" key="1">
    <source>
        <dbReference type="SAM" id="MobiDB-lite"/>
    </source>
</evidence>
<dbReference type="Proteomes" id="UP000318081">
    <property type="component" value="Chromosome"/>
</dbReference>
<feature type="compositionally biased region" description="Basic and acidic residues" evidence="1">
    <location>
        <begin position="45"/>
        <end position="82"/>
    </location>
</feature>
<keyword evidence="3" id="KW-1185">Reference proteome</keyword>
<proteinExistence type="predicted"/>
<evidence type="ECO:0000313" key="3">
    <source>
        <dbReference type="Proteomes" id="UP000318081"/>
    </source>
</evidence>
<sequence>METIAARKSVRSLYNWNGGHCGVELARWPLPRLPGWIEWVNKPVSENERETSEADGLGKADGRKLRVEKWGGQEADRQENGA</sequence>
<feature type="region of interest" description="Disordered" evidence="1">
    <location>
        <begin position="43"/>
        <end position="82"/>
    </location>
</feature>
<reference evidence="2 3" key="1">
    <citation type="submission" date="2019-02" db="EMBL/GenBank/DDBJ databases">
        <title>Deep-cultivation of Planctomycetes and their phenomic and genomic characterization uncovers novel biology.</title>
        <authorList>
            <person name="Wiegand S."/>
            <person name="Jogler M."/>
            <person name="Boedeker C."/>
            <person name="Pinto D."/>
            <person name="Vollmers J."/>
            <person name="Rivas-Marin E."/>
            <person name="Kohn T."/>
            <person name="Peeters S.H."/>
            <person name="Heuer A."/>
            <person name="Rast P."/>
            <person name="Oberbeckmann S."/>
            <person name="Bunk B."/>
            <person name="Jeske O."/>
            <person name="Meyerdierks A."/>
            <person name="Storesund J.E."/>
            <person name="Kallscheuer N."/>
            <person name="Luecker S."/>
            <person name="Lage O.M."/>
            <person name="Pohl T."/>
            <person name="Merkel B.J."/>
            <person name="Hornburger P."/>
            <person name="Mueller R.-W."/>
            <person name="Bruemmer F."/>
            <person name="Labrenz M."/>
            <person name="Spormann A.M."/>
            <person name="Op den Camp H."/>
            <person name="Overmann J."/>
            <person name="Amann R."/>
            <person name="Jetten M.S.M."/>
            <person name="Mascher T."/>
            <person name="Medema M.H."/>
            <person name="Devos D.P."/>
            <person name="Kaster A.-K."/>
            <person name="Ovreas L."/>
            <person name="Rohde M."/>
            <person name="Galperin M.Y."/>
            <person name="Jogler C."/>
        </authorList>
    </citation>
    <scope>NUCLEOTIDE SEQUENCE [LARGE SCALE GENOMIC DNA]</scope>
    <source>
        <strain evidence="2 3">TBK1r</strain>
    </source>
</reference>
<dbReference type="EMBL" id="CP036432">
    <property type="protein sequence ID" value="QDV85879.1"/>
    <property type="molecule type" value="Genomic_DNA"/>
</dbReference>
<evidence type="ECO:0000313" key="2">
    <source>
        <dbReference type="EMBL" id="QDV85879.1"/>
    </source>
</evidence>
<name>A0ABX5XV99_9BACT</name>
<gene>
    <name evidence="2" type="ORF">TBK1r_48960</name>
</gene>